<dbReference type="PATRIC" id="fig|1266845.5.peg.1301"/>
<name>U5SCQ6_9LACT</name>
<evidence type="ECO:0000313" key="4">
    <source>
        <dbReference type="Proteomes" id="UP000017469"/>
    </source>
</evidence>
<dbReference type="KEGG" id="caw:Q783_07010"/>
<dbReference type="AlphaFoldDB" id="U5SCQ6"/>
<protein>
    <recommendedName>
        <fullName evidence="2">Glycosyl transferase family 1 domain-containing protein</fullName>
    </recommendedName>
</protein>
<dbReference type="GO" id="GO:0009103">
    <property type="term" value="P:lipopolysaccharide biosynthetic process"/>
    <property type="evidence" value="ECO:0007669"/>
    <property type="project" value="TreeGrafter"/>
</dbReference>
<dbReference type="PANTHER" id="PTHR46401">
    <property type="entry name" value="GLYCOSYLTRANSFERASE WBBK-RELATED"/>
    <property type="match status" value="1"/>
</dbReference>
<dbReference type="PANTHER" id="PTHR46401:SF2">
    <property type="entry name" value="GLYCOSYLTRANSFERASE WBBK-RELATED"/>
    <property type="match status" value="1"/>
</dbReference>
<keyword evidence="1" id="KW-0808">Transferase</keyword>
<dbReference type="Gene3D" id="3.40.50.2000">
    <property type="entry name" value="Glycogen Phosphorylase B"/>
    <property type="match status" value="2"/>
</dbReference>
<dbReference type="Proteomes" id="UP000017469">
    <property type="component" value="Chromosome"/>
</dbReference>
<dbReference type="CDD" id="cd03801">
    <property type="entry name" value="GT4_PimA-like"/>
    <property type="match status" value="1"/>
</dbReference>
<evidence type="ECO:0000256" key="1">
    <source>
        <dbReference type="ARBA" id="ARBA00022679"/>
    </source>
</evidence>
<dbReference type="HOGENOM" id="CLU_755766_0_0_9"/>
<dbReference type="RefSeq" id="WP_023178376.1">
    <property type="nucleotide sequence ID" value="NC_022606.1"/>
</dbReference>
<dbReference type="GO" id="GO:0016757">
    <property type="term" value="F:glycosyltransferase activity"/>
    <property type="evidence" value="ECO:0007669"/>
    <property type="project" value="InterPro"/>
</dbReference>
<dbReference type="SUPFAM" id="SSF53756">
    <property type="entry name" value="UDP-Glycosyltransferase/glycogen phosphorylase"/>
    <property type="match status" value="1"/>
</dbReference>
<gene>
    <name evidence="3" type="ORF">Q783_07010</name>
</gene>
<evidence type="ECO:0000313" key="3">
    <source>
        <dbReference type="EMBL" id="AGY82831.1"/>
    </source>
</evidence>
<dbReference type="Pfam" id="PF00534">
    <property type="entry name" value="Glycos_transf_1"/>
    <property type="match status" value="1"/>
</dbReference>
<dbReference type="EMBL" id="CP006812">
    <property type="protein sequence ID" value="AGY82831.1"/>
    <property type="molecule type" value="Genomic_DNA"/>
</dbReference>
<sequence>MNLSMLRLYCGQSGIDGYYNSQEVGLARELAAADINVYIMVLNDKITKVKEKKIAFNITIVYIPAKSIANHGFFNCKILKEYNIDVVHLQSDNQAYAPNVMKYCKNNNIKFYNYVGTIYSDSNNFLKKIIMNIISKRNISYFRKYKTFVKTPYVSEQLLKKNIITEVSPVGLDLEIIPEINLSKEELRLKLNLPLEKKVIIFVGRLETYKKPMEVIELMKNLDENYYLIMIGKGSLKKIILKNIDNLKLNHKIMYIESIANNKIHEYYKCCDYFVNCNDKEIFGMSILEAMYQGCTVFAKSAPGPDYILEDGVSGYIVHDPEDLSNAIITRENLSNEKITERIKKEFVWRNTAKRILNYLQSPIE</sequence>
<reference evidence="3 4" key="1">
    <citation type="journal article" date="2013" name="Genome Announc.">
        <title>Complete Genome Sequence of Carnobacterium gilichinskyi Strain WN1359T (DSM 27470T).</title>
        <authorList>
            <person name="Leonard M.T."/>
            <person name="Panayotova N."/>
            <person name="Farmerie W.G."/>
            <person name="Triplett E.W."/>
            <person name="Nicholson W.L."/>
        </authorList>
    </citation>
    <scope>NUCLEOTIDE SEQUENCE [LARGE SCALE GENOMIC DNA]</scope>
    <source>
        <strain evidence="3 4">WN1359</strain>
    </source>
</reference>
<dbReference type="eggNOG" id="COG0438">
    <property type="taxonomic scope" value="Bacteria"/>
</dbReference>
<organism evidence="3 4">
    <name type="scientific">Carnobacterium inhibens subsp. gilichinskyi</name>
    <dbReference type="NCBI Taxonomy" id="1266845"/>
    <lineage>
        <taxon>Bacteria</taxon>
        <taxon>Bacillati</taxon>
        <taxon>Bacillota</taxon>
        <taxon>Bacilli</taxon>
        <taxon>Lactobacillales</taxon>
        <taxon>Carnobacteriaceae</taxon>
        <taxon>Carnobacterium</taxon>
    </lineage>
</organism>
<dbReference type="InterPro" id="IPR001296">
    <property type="entry name" value="Glyco_trans_1"/>
</dbReference>
<evidence type="ECO:0000259" key="2">
    <source>
        <dbReference type="Pfam" id="PF00534"/>
    </source>
</evidence>
<accession>U5SCQ6</accession>
<dbReference type="STRING" id="1266845.Q783_07010"/>
<proteinExistence type="predicted"/>
<feature type="domain" description="Glycosyl transferase family 1" evidence="2">
    <location>
        <begin position="184"/>
        <end position="342"/>
    </location>
</feature>